<dbReference type="PRINTS" id="PR00799">
    <property type="entry name" value="TRANSAMINASE"/>
</dbReference>
<dbReference type="InterPro" id="IPR015424">
    <property type="entry name" value="PyrdxlP-dep_Trfase"/>
</dbReference>
<reference evidence="10" key="1">
    <citation type="submission" date="2025-08" db="UniProtKB">
        <authorList>
            <consortium name="RefSeq"/>
        </authorList>
    </citation>
    <scope>IDENTIFICATION</scope>
    <source>
        <strain evidence="10">15112-1751.03</strain>
        <tissue evidence="10">Whole Adult</tissue>
    </source>
</reference>
<keyword evidence="6" id="KW-0808">Transferase</keyword>
<comment type="subunit">
    <text evidence="3">Homodimer.</text>
</comment>
<dbReference type="Gene3D" id="3.40.640.10">
    <property type="entry name" value="Type I PLP-dependent aspartate aminotransferase-like (Major domain)"/>
    <property type="match status" value="1"/>
</dbReference>
<dbReference type="GO" id="GO:0030170">
    <property type="term" value="F:pyridoxal phosphate binding"/>
    <property type="evidence" value="ECO:0007669"/>
    <property type="project" value="InterPro"/>
</dbReference>
<comment type="cofactor">
    <cofactor evidence="1">
        <name>pyridoxal 5'-phosphate</name>
        <dbReference type="ChEBI" id="CHEBI:597326"/>
    </cofactor>
</comment>
<evidence type="ECO:0000313" key="10">
    <source>
        <dbReference type="RefSeq" id="XP_034109189.1"/>
    </source>
</evidence>
<keyword evidence="5" id="KW-0032">Aminotransferase</keyword>
<dbReference type="PANTHER" id="PTHR11879:SF55">
    <property type="entry name" value="GLUTAMATE OXALOACETATE TRANSAMINASE 1, ISOFORM B"/>
    <property type="match status" value="1"/>
</dbReference>
<accession>A0A6P8X8L8</accession>
<dbReference type="Proteomes" id="UP000515160">
    <property type="component" value="Chromosome 3"/>
</dbReference>
<gene>
    <name evidence="10" type="primary">LOC117571244</name>
</gene>
<evidence type="ECO:0000259" key="8">
    <source>
        <dbReference type="Pfam" id="PF00155"/>
    </source>
</evidence>
<dbReference type="SUPFAM" id="SSF53383">
    <property type="entry name" value="PLP-dependent transferases"/>
    <property type="match status" value="1"/>
</dbReference>
<dbReference type="PANTHER" id="PTHR11879">
    <property type="entry name" value="ASPARTATE AMINOTRANSFERASE"/>
    <property type="match status" value="1"/>
</dbReference>
<keyword evidence="7" id="KW-0663">Pyridoxal phosphate</keyword>
<comment type="similarity">
    <text evidence="2">Belongs to the class-I pyridoxal-phosphate-dependent aminotransferase family.</text>
</comment>
<dbReference type="Gene3D" id="3.90.1150.10">
    <property type="entry name" value="Aspartate Aminotransferase, domain 1"/>
    <property type="match status" value="1"/>
</dbReference>
<dbReference type="GO" id="GO:0006532">
    <property type="term" value="P:aspartate biosynthetic process"/>
    <property type="evidence" value="ECO:0007669"/>
    <property type="project" value="TreeGrafter"/>
</dbReference>
<organism evidence="9 10">
    <name type="scientific">Drosophila albomicans</name>
    <name type="common">Fruit fly</name>
    <dbReference type="NCBI Taxonomy" id="7291"/>
    <lineage>
        <taxon>Eukaryota</taxon>
        <taxon>Metazoa</taxon>
        <taxon>Ecdysozoa</taxon>
        <taxon>Arthropoda</taxon>
        <taxon>Hexapoda</taxon>
        <taxon>Insecta</taxon>
        <taxon>Pterygota</taxon>
        <taxon>Neoptera</taxon>
        <taxon>Endopterygota</taxon>
        <taxon>Diptera</taxon>
        <taxon>Brachycera</taxon>
        <taxon>Muscomorpha</taxon>
        <taxon>Ephydroidea</taxon>
        <taxon>Drosophilidae</taxon>
        <taxon>Drosophila</taxon>
    </lineage>
</organism>
<dbReference type="InterPro" id="IPR004839">
    <property type="entry name" value="Aminotransferase_I/II_large"/>
</dbReference>
<name>A0A6P8X8L8_DROAB</name>
<dbReference type="InterPro" id="IPR015422">
    <property type="entry name" value="PyrdxlP-dep_Trfase_small"/>
</dbReference>
<sequence>MSAISALAHSLLQHGISKSSTRCSSTALFVPFARVENCKDKDLTSVEAAFEQDTSPLKLNLCGDHYRSPNGKPYLFQAVRKARVAVICDDTLSHEPLPPLGNQEFNRIANELILNKAAPAITQQRVLGIQSRSGLDALRLAAHFLRDKMKCNVCLLARPCSEHFEPIFKRAGFTCHSYQYYSEEKVELNIYGLVADLMTAPEGAVIVMDACAQNPTSLSPTIDEWKLIAHIVKCKKMIPVFNLEFHGLASGDTSQDTWPVRYFAEFGLDLLCVQSFVQNFGLYDEALGHLMAVVSNATHLESVKDQLESSLLEHNAQCSSVFASRVVSKVLTNSTLRQDWALTLKDIHQNMRQMRLALSNKLEILRTPGNWAQMKDQQGPHLYTNLKMPQLKELRSRHIYVPNSGRINVGALRPNNVDYVAGAINDVMISTAKADAAAVKTKETNLSAMQCLQHLNAP</sequence>
<dbReference type="InterPro" id="IPR000796">
    <property type="entry name" value="Asp_trans"/>
</dbReference>
<dbReference type="OrthoDB" id="6752799at2759"/>
<evidence type="ECO:0000313" key="9">
    <source>
        <dbReference type="Proteomes" id="UP000515160"/>
    </source>
</evidence>
<dbReference type="InterPro" id="IPR015421">
    <property type="entry name" value="PyrdxlP-dep_Trfase_major"/>
</dbReference>
<keyword evidence="9" id="KW-1185">Reference proteome</keyword>
<feature type="domain" description="Aminotransferase class I/classII large" evidence="8">
    <location>
        <begin position="58"/>
        <end position="424"/>
    </location>
</feature>
<proteinExistence type="inferred from homology"/>
<evidence type="ECO:0000256" key="2">
    <source>
        <dbReference type="ARBA" id="ARBA00007441"/>
    </source>
</evidence>
<evidence type="ECO:0000256" key="1">
    <source>
        <dbReference type="ARBA" id="ARBA00001933"/>
    </source>
</evidence>
<evidence type="ECO:0000256" key="5">
    <source>
        <dbReference type="ARBA" id="ARBA00022576"/>
    </source>
</evidence>
<dbReference type="AlphaFoldDB" id="A0A6P8X8L8"/>
<evidence type="ECO:0000256" key="3">
    <source>
        <dbReference type="ARBA" id="ARBA00011738"/>
    </source>
</evidence>
<evidence type="ECO:0000256" key="6">
    <source>
        <dbReference type="ARBA" id="ARBA00022679"/>
    </source>
</evidence>
<dbReference type="EC" id="2.6.1.1" evidence="4"/>
<dbReference type="GO" id="GO:0005829">
    <property type="term" value="C:cytosol"/>
    <property type="evidence" value="ECO:0007669"/>
    <property type="project" value="TreeGrafter"/>
</dbReference>
<evidence type="ECO:0000256" key="4">
    <source>
        <dbReference type="ARBA" id="ARBA00012753"/>
    </source>
</evidence>
<protein>
    <recommendedName>
        <fullName evidence="4">aspartate transaminase</fullName>
        <ecNumber evidence="4">2.6.1.1</ecNumber>
    </recommendedName>
</protein>
<dbReference type="GO" id="GO:0004069">
    <property type="term" value="F:L-aspartate:2-oxoglutarate aminotransferase activity"/>
    <property type="evidence" value="ECO:0007669"/>
    <property type="project" value="UniProtKB-EC"/>
</dbReference>
<dbReference type="GeneID" id="117571244"/>
<dbReference type="Pfam" id="PF00155">
    <property type="entry name" value="Aminotran_1_2"/>
    <property type="match status" value="1"/>
</dbReference>
<dbReference type="RefSeq" id="XP_034109189.1">
    <property type="nucleotide sequence ID" value="XM_034253298.2"/>
</dbReference>
<evidence type="ECO:0000256" key="7">
    <source>
        <dbReference type="ARBA" id="ARBA00022898"/>
    </source>
</evidence>